<dbReference type="Gene3D" id="3.10.20.30">
    <property type="match status" value="1"/>
</dbReference>
<feature type="binding site" evidence="13">
    <location>
        <position position="518"/>
    </location>
    <ligand>
        <name>Zn(2+)</name>
        <dbReference type="ChEBI" id="CHEBI:29105"/>
        <note>catalytic</note>
    </ligand>
</feature>
<dbReference type="InterPro" id="IPR004154">
    <property type="entry name" value="Anticodon-bd"/>
</dbReference>
<dbReference type="PRINTS" id="PR01047">
    <property type="entry name" value="TRNASYNTHTHR"/>
</dbReference>
<comment type="subunit">
    <text evidence="13">Homodimer.</text>
</comment>
<dbReference type="Gene3D" id="3.40.50.800">
    <property type="entry name" value="Anticodon-binding domain"/>
    <property type="match status" value="1"/>
</dbReference>
<dbReference type="GO" id="GO:0006435">
    <property type="term" value="P:threonyl-tRNA aminoacylation"/>
    <property type="evidence" value="ECO:0007669"/>
    <property type="project" value="UniProtKB-UniRule"/>
</dbReference>
<comment type="catalytic activity">
    <reaction evidence="12 13">
        <text>tRNA(Thr) + L-threonine + ATP = L-threonyl-tRNA(Thr) + AMP + diphosphate + H(+)</text>
        <dbReference type="Rhea" id="RHEA:24624"/>
        <dbReference type="Rhea" id="RHEA-COMP:9670"/>
        <dbReference type="Rhea" id="RHEA-COMP:9704"/>
        <dbReference type="ChEBI" id="CHEBI:15378"/>
        <dbReference type="ChEBI" id="CHEBI:30616"/>
        <dbReference type="ChEBI" id="CHEBI:33019"/>
        <dbReference type="ChEBI" id="CHEBI:57926"/>
        <dbReference type="ChEBI" id="CHEBI:78442"/>
        <dbReference type="ChEBI" id="CHEBI:78534"/>
        <dbReference type="ChEBI" id="CHEBI:456215"/>
        <dbReference type="EC" id="6.1.1.3"/>
    </reaction>
</comment>
<sequence>MIKITLPDGSKREYEKNSTPIDVAKSISEGLARNVISASFNNSTVETTTPLTTDGNLTLYTFDSPEGKKAFWHSSAHVLAQAVLDFYPKAKLTIGPAIDNGFYYDVDFGEEVISEKDFSKIEKQFLERAREKAEFKMRSVSKADALTYYKEQDNIYKVELIEGLEDGDITFCDHSNFTDLCRGGHIPNTGIIKAVKIMNVAGAYWRGDEKNNQLTRIYGISFPKQKMLTDYLELLEEAKKRDHRKLGKELELFTFSQKVGQGLPLWLPKGAALRGRLEDFLKAAQKKAGYEMVMTPHIGQKELYVTSGHYAKYGEDSFQPIKTPKDDEEFLLKPMNCPHHCEVYNHKPYSYKDLPKRFAEFGTVYRYEQSGELHGLTRVRGFTQDDAHIFCTPDQLDSEFKNVIDLVLYVFGSLGFEDFTAQVSVRDLEKPEKYIGSVENWEKAELAIINAAKDKGLDYVIESGEAAFYGPKLDFMVKDALGRSWQLGTIQVDYNLPERFDLHYKGSDNELHRPVMIHRAPFGSMERFIAVLLEHTGGNFPLWLTPEQVIILPISEKYEKYTEKVLHLLENSEIRALVDNRNEKTGRKIRDAEVNKIPFMVIVGEKEEQDGTVSVRKHGEGDIGTFTIEEFVLLIQKEIQKTLVTFNTNN</sequence>
<evidence type="ECO:0000259" key="15">
    <source>
        <dbReference type="PROSITE" id="PS51880"/>
    </source>
</evidence>
<keyword evidence="7 13" id="KW-0862">Zinc</keyword>
<reference evidence="16 17" key="1">
    <citation type="submission" date="2019-03" db="EMBL/GenBank/DDBJ databases">
        <title>Genomic Encyclopedia of Type Strains, Phase IV (KMG-IV): sequencing the most valuable type-strain genomes for metagenomic binning, comparative biology and taxonomic classification.</title>
        <authorList>
            <person name="Goeker M."/>
        </authorList>
    </citation>
    <scope>NUCLEOTIDE SEQUENCE [LARGE SCALE GENOMIC DNA]</scope>
    <source>
        <strain evidence="16 17">DSM 14836</strain>
    </source>
</reference>
<dbReference type="OrthoDB" id="9802304at2"/>
<dbReference type="InterPro" id="IPR045864">
    <property type="entry name" value="aa-tRNA-synth_II/BPL/LPL"/>
</dbReference>
<comment type="caution">
    <text evidence="13">Lacks conserved residue(s) required for the propagation of feature annotation.</text>
</comment>
<proteinExistence type="inferred from homology"/>
<evidence type="ECO:0000256" key="1">
    <source>
        <dbReference type="ARBA" id="ARBA00008226"/>
    </source>
</evidence>
<dbReference type="CDD" id="cd01667">
    <property type="entry name" value="TGS_ThrRS"/>
    <property type="match status" value="1"/>
</dbReference>
<evidence type="ECO:0000256" key="3">
    <source>
        <dbReference type="ARBA" id="ARBA00022555"/>
    </source>
</evidence>
<gene>
    <name evidence="13" type="primary">thrS</name>
    <name evidence="16" type="ORF">EV195_1151</name>
</gene>
<feature type="domain" description="TGS" evidence="15">
    <location>
        <begin position="1"/>
        <end position="61"/>
    </location>
</feature>
<accession>A0A4R2NKM1</accession>
<comment type="similarity">
    <text evidence="1 13">Belongs to the class-II aminoacyl-tRNA synthetase family.</text>
</comment>
<dbReference type="InterPro" id="IPR006195">
    <property type="entry name" value="aa-tRNA-synth_II"/>
</dbReference>
<dbReference type="SMART" id="SM00863">
    <property type="entry name" value="tRNA_SAD"/>
    <property type="match status" value="1"/>
</dbReference>
<comment type="caution">
    <text evidence="16">The sequence shown here is derived from an EMBL/GenBank/DDBJ whole genome shotgun (WGS) entry which is preliminary data.</text>
</comment>
<dbReference type="InterPro" id="IPR002314">
    <property type="entry name" value="aa-tRNA-synt_IIb"/>
</dbReference>
<dbReference type="GO" id="GO:0005737">
    <property type="term" value="C:cytoplasm"/>
    <property type="evidence" value="ECO:0007669"/>
    <property type="project" value="UniProtKB-SubCell"/>
</dbReference>
<evidence type="ECO:0000256" key="8">
    <source>
        <dbReference type="ARBA" id="ARBA00022840"/>
    </source>
</evidence>
<name>A0A4R2NKM1_9FLAO</name>
<keyword evidence="17" id="KW-1185">Reference proteome</keyword>
<dbReference type="PROSITE" id="PS50862">
    <property type="entry name" value="AA_TRNA_LIGASE_II"/>
    <property type="match status" value="1"/>
</dbReference>
<dbReference type="CDD" id="cd00771">
    <property type="entry name" value="ThrRS_core"/>
    <property type="match status" value="1"/>
</dbReference>
<dbReference type="GO" id="GO:0046872">
    <property type="term" value="F:metal ion binding"/>
    <property type="evidence" value="ECO:0007669"/>
    <property type="project" value="UniProtKB-KW"/>
</dbReference>
<evidence type="ECO:0000256" key="5">
    <source>
        <dbReference type="ARBA" id="ARBA00022723"/>
    </source>
</evidence>
<dbReference type="InterPro" id="IPR012675">
    <property type="entry name" value="Beta-grasp_dom_sf"/>
</dbReference>
<dbReference type="PANTHER" id="PTHR11451:SF44">
    <property type="entry name" value="THREONINE--TRNA LIGASE, CHLOROPLASTIC_MITOCHONDRIAL 2"/>
    <property type="match status" value="1"/>
</dbReference>
<dbReference type="CDD" id="cd00860">
    <property type="entry name" value="ThrRS_anticodon"/>
    <property type="match status" value="1"/>
</dbReference>
<keyword evidence="9 13" id="KW-0694">RNA-binding</keyword>
<dbReference type="Pfam" id="PF02824">
    <property type="entry name" value="TGS"/>
    <property type="match status" value="1"/>
</dbReference>
<evidence type="ECO:0000256" key="7">
    <source>
        <dbReference type="ARBA" id="ARBA00022833"/>
    </source>
</evidence>
<dbReference type="SUPFAM" id="SSF81271">
    <property type="entry name" value="TGS-like"/>
    <property type="match status" value="1"/>
</dbReference>
<dbReference type="GO" id="GO:0004829">
    <property type="term" value="F:threonine-tRNA ligase activity"/>
    <property type="evidence" value="ECO:0007669"/>
    <property type="project" value="UniProtKB-UniRule"/>
</dbReference>
<dbReference type="PANTHER" id="PTHR11451">
    <property type="entry name" value="THREONINE-TRNA LIGASE"/>
    <property type="match status" value="1"/>
</dbReference>
<evidence type="ECO:0000256" key="11">
    <source>
        <dbReference type="ARBA" id="ARBA00023146"/>
    </source>
</evidence>
<comment type="cofactor">
    <cofactor evidence="13">
        <name>Zn(2+)</name>
        <dbReference type="ChEBI" id="CHEBI:29105"/>
    </cofactor>
    <text evidence="13">Binds 1 zinc ion per subunit.</text>
</comment>
<dbReference type="InterPro" id="IPR036621">
    <property type="entry name" value="Anticodon-bd_dom_sf"/>
</dbReference>
<evidence type="ECO:0000256" key="13">
    <source>
        <dbReference type="HAMAP-Rule" id="MF_00184"/>
    </source>
</evidence>
<dbReference type="Pfam" id="PF07973">
    <property type="entry name" value="tRNA_SAD"/>
    <property type="match status" value="1"/>
</dbReference>
<feature type="binding site" evidence="13">
    <location>
        <position position="337"/>
    </location>
    <ligand>
        <name>Zn(2+)</name>
        <dbReference type="ChEBI" id="CHEBI:29105"/>
        <note>catalytic</note>
    </ligand>
</feature>
<evidence type="ECO:0000256" key="2">
    <source>
        <dbReference type="ARBA" id="ARBA00022490"/>
    </source>
</evidence>
<evidence type="ECO:0000256" key="12">
    <source>
        <dbReference type="ARBA" id="ARBA00049515"/>
    </source>
</evidence>
<dbReference type="InterPro" id="IPR018163">
    <property type="entry name" value="Thr/Ala-tRNA-synth_IIc_edit"/>
</dbReference>
<keyword evidence="8 13" id="KW-0067">ATP-binding</keyword>
<dbReference type="InterPro" id="IPR033728">
    <property type="entry name" value="ThrRS_core"/>
</dbReference>
<dbReference type="Gene3D" id="3.30.54.20">
    <property type="match status" value="1"/>
</dbReference>
<dbReference type="FunFam" id="3.30.930.10:FF:000002">
    <property type="entry name" value="Threonine--tRNA ligase"/>
    <property type="match status" value="1"/>
</dbReference>
<organism evidence="16 17">
    <name type="scientific">Tenacibaculum skagerrakense</name>
    <dbReference type="NCBI Taxonomy" id="186571"/>
    <lineage>
        <taxon>Bacteria</taxon>
        <taxon>Pseudomonadati</taxon>
        <taxon>Bacteroidota</taxon>
        <taxon>Flavobacteriia</taxon>
        <taxon>Flavobacteriales</taxon>
        <taxon>Flavobacteriaceae</taxon>
        <taxon>Tenacibaculum</taxon>
    </lineage>
</organism>
<dbReference type="SUPFAM" id="SSF52954">
    <property type="entry name" value="Class II aaRS ABD-related"/>
    <property type="match status" value="1"/>
</dbReference>
<keyword evidence="10 13" id="KW-0648">Protein biosynthesis</keyword>
<keyword evidence="2 13" id="KW-0963">Cytoplasm</keyword>
<keyword evidence="4 13" id="KW-0436">Ligase</keyword>
<keyword evidence="11 13" id="KW-0030">Aminoacyl-tRNA synthetase</keyword>
<keyword evidence="6 13" id="KW-0547">Nucleotide-binding</keyword>
<evidence type="ECO:0000313" key="16">
    <source>
        <dbReference type="EMBL" id="TCP21888.1"/>
    </source>
</evidence>
<evidence type="ECO:0000256" key="6">
    <source>
        <dbReference type="ARBA" id="ARBA00022741"/>
    </source>
</evidence>
<dbReference type="EC" id="6.1.1.3" evidence="13"/>
<evidence type="ECO:0000256" key="10">
    <source>
        <dbReference type="ARBA" id="ARBA00022917"/>
    </source>
</evidence>
<evidence type="ECO:0000259" key="14">
    <source>
        <dbReference type="PROSITE" id="PS50862"/>
    </source>
</evidence>
<dbReference type="GO" id="GO:0005524">
    <property type="term" value="F:ATP binding"/>
    <property type="evidence" value="ECO:0007669"/>
    <property type="project" value="UniProtKB-UniRule"/>
</dbReference>
<dbReference type="FunFam" id="3.30.980.10:FF:000005">
    <property type="entry name" value="Threonyl-tRNA synthetase, mitochondrial"/>
    <property type="match status" value="1"/>
</dbReference>
<dbReference type="FunFam" id="3.40.50.800:FF:000001">
    <property type="entry name" value="Threonine--tRNA ligase"/>
    <property type="match status" value="1"/>
</dbReference>
<dbReference type="SUPFAM" id="SSF55681">
    <property type="entry name" value="Class II aaRS and biotin synthetases"/>
    <property type="match status" value="1"/>
</dbReference>
<feature type="domain" description="Aminoacyl-transfer RNA synthetases class-II family profile" evidence="14">
    <location>
        <begin position="242"/>
        <end position="541"/>
    </location>
</feature>
<dbReference type="FunFam" id="3.10.20.30:FF:000005">
    <property type="entry name" value="Threonine--tRNA ligase"/>
    <property type="match status" value="1"/>
</dbReference>
<dbReference type="PROSITE" id="PS51880">
    <property type="entry name" value="TGS"/>
    <property type="match status" value="1"/>
</dbReference>
<evidence type="ECO:0000256" key="9">
    <source>
        <dbReference type="ARBA" id="ARBA00022884"/>
    </source>
</evidence>
<evidence type="ECO:0000313" key="17">
    <source>
        <dbReference type="Proteomes" id="UP000294564"/>
    </source>
</evidence>
<dbReference type="InterPro" id="IPR002320">
    <property type="entry name" value="Thr-tRNA-ligase_IIa"/>
</dbReference>
<dbReference type="Proteomes" id="UP000294564">
    <property type="component" value="Unassembled WGS sequence"/>
</dbReference>
<keyword evidence="3 13" id="KW-0820">tRNA-binding</keyword>
<dbReference type="InterPro" id="IPR012676">
    <property type="entry name" value="TGS-like"/>
</dbReference>
<feature type="binding site" evidence="13">
    <location>
        <position position="388"/>
    </location>
    <ligand>
        <name>Zn(2+)</name>
        <dbReference type="ChEBI" id="CHEBI:29105"/>
        <note>catalytic</note>
    </ligand>
</feature>
<dbReference type="EMBL" id="SLXM01000015">
    <property type="protein sequence ID" value="TCP21888.1"/>
    <property type="molecule type" value="Genomic_DNA"/>
</dbReference>
<dbReference type="Pfam" id="PF03129">
    <property type="entry name" value="HGTP_anticodon"/>
    <property type="match status" value="1"/>
</dbReference>
<dbReference type="SUPFAM" id="SSF55186">
    <property type="entry name" value="ThrRS/AlaRS common domain"/>
    <property type="match status" value="1"/>
</dbReference>
<protein>
    <recommendedName>
        <fullName evidence="13">Threonine--tRNA ligase</fullName>
        <ecNumber evidence="13">6.1.1.3</ecNumber>
    </recommendedName>
    <alternativeName>
        <fullName evidence="13">Threonyl-tRNA synthetase</fullName>
        <shortName evidence="13">ThrRS</shortName>
    </alternativeName>
</protein>
<dbReference type="InterPro" id="IPR004095">
    <property type="entry name" value="TGS"/>
</dbReference>
<dbReference type="Gene3D" id="3.30.930.10">
    <property type="entry name" value="Bira Bifunctional Protein, Domain 2"/>
    <property type="match status" value="1"/>
</dbReference>
<dbReference type="RefSeq" id="WP_132795979.1">
    <property type="nucleotide sequence ID" value="NZ_SLXM01000015.1"/>
</dbReference>
<dbReference type="NCBIfam" id="TIGR00418">
    <property type="entry name" value="thrS"/>
    <property type="match status" value="1"/>
</dbReference>
<keyword evidence="5 13" id="KW-0479">Metal-binding</keyword>
<dbReference type="GO" id="GO:0000049">
    <property type="term" value="F:tRNA binding"/>
    <property type="evidence" value="ECO:0007669"/>
    <property type="project" value="UniProtKB-KW"/>
</dbReference>
<dbReference type="InterPro" id="IPR047246">
    <property type="entry name" value="ThrRS_anticodon"/>
</dbReference>
<dbReference type="Pfam" id="PF00587">
    <property type="entry name" value="tRNA-synt_2b"/>
    <property type="match status" value="1"/>
</dbReference>
<dbReference type="AlphaFoldDB" id="A0A4R2NKM1"/>
<dbReference type="Gene3D" id="3.30.980.10">
    <property type="entry name" value="Threonyl-trna Synthetase, Chain A, domain 2"/>
    <property type="match status" value="1"/>
</dbReference>
<dbReference type="HAMAP" id="MF_00184">
    <property type="entry name" value="Thr_tRNA_synth"/>
    <property type="match status" value="1"/>
</dbReference>
<dbReference type="InterPro" id="IPR012947">
    <property type="entry name" value="tRNA_SAD"/>
</dbReference>
<evidence type="ECO:0000256" key="4">
    <source>
        <dbReference type="ARBA" id="ARBA00022598"/>
    </source>
</evidence>
<comment type="subcellular location">
    <subcellularLocation>
        <location evidence="13">Cytoplasm</location>
    </subcellularLocation>
</comment>